<evidence type="ECO:0000256" key="4">
    <source>
        <dbReference type="ARBA" id="ARBA00012531"/>
    </source>
</evidence>
<dbReference type="InterPro" id="IPR050231">
    <property type="entry name" value="Iron_ascorbate_oxido_reductase"/>
</dbReference>
<evidence type="ECO:0000256" key="5">
    <source>
        <dbReference type="ARBA" id="ARBA00019045"/>
    </source>
</evidence>
<evidence type="ECO:0000313" key="15">
    <source>
        <dbReference type="Proteomes" id="UP000682358"/>
    </source>
</evidence>
<sequence>MSITQLPIIDLQELENPETRENFYKKLRVIAREIGFFYLVGHNIPVGTREQLLATTKQFFALPQSEKESISMEHSKHFRGYTASTEESTRSQPDYREQIDIGEELPALQVNQDDPIWFNLHGPNQWPQSLPELKSQALAWQSEMRTIAVKLIKAFLVALELPENSFDKIIAEPAQHLLKLIHYPVRENNNEGEQGVGAHKDAGILTLLWQDNSGGLQVETDVGWIDVEPLENAFVVNIGEVFELATNGYLRANVHQVVRRKNSHSRYSIAYFITPNIFAEEVPLLNLPHYLAQQALGPDSDPLNPLFTNLGKNVIKGRLRSHLTVTRRFYPKEYEQIISNNNIIWAVESLEIWW</sequence>
<gene>
    <name evidence="14" type="ORF">KOF27_03385</name>
</gene>
<evidence type="ECO:0000256" key="3">
    <source>
        <dbReference type="ARBA" id="ARBA00012293"/>
    </source>
</evidence>
<dbReference type="InterPro" id="IPR005123">
    <property type="entry name" value="Oxoglu/Fe-dep_dioxygenase_dom"/>
</dbReference>
<dbReference type="InterPro" id="IPR026992">
    <property type="entry name" value="DIOX_N"/>
</dbReference>
<dbReference type="PANTHER" id="PTHR47990">
    <property type="entry name" value="2-OXOGLUTARATE (2OG) AND FE(II)-DEPENDENT OXYGENASE SUPERFAMILY PROTEIN-RELATED"/>
    <property type="match status" value="1"/>
</dbReference>
<dbReference type="EC" id="1.13.12.19" evidence="4"/>
<dbReference type="AlphaFoldDB" id="A0AAJ4NIZ5"/>
<evidence type="ECO:0000256" key="2">
    <source>
        <dbReference type="ARBA" id="ARBA00004767"/>
    </source>
</evidence>
<evidence type="ECO:0000259" key="13">
    <source>
        <dbReference type="PROSITE" id="PS51471"/>
    </source>
</evidence>
<evidence type="ECO:0000256" key="11">
    <source>
        <dbReference type="RuleBase" id="RU003682"/>
    </source>
</evidence>
<dbReference type="PROSITE" id="PS51471">
    <property type="entry name" value="FE2OG_OXY"/>
    <property type="match status" value="1"/>
</dbReference>
<keyword evidence="11" id="KW-0408">Iron</keyword>
<dbReference type="PRINTS" id="PR00682">
    <property type="entry name" value="IPNSYNTHASE"/>
</dbReference>
<dbReference type="InterPro" id="IPR027443">
    <property type="entry name" value="IPNS-like_sf"/>
</dbReference>
<keyword evidence="11" id="KW-0479">Metal-binding</keyword>
<comment type="similarity">
    <text evidence="11">Belongs to the iron/ascorbate-dependent oxidoreductase family.</text>
</comment>
<evidence type="ECO:0000256" key="1">
    <source>
        <dbReference type="ARBA" id="ARBA00001954"/>
    </source>
</evidence>
<comment type="catalytic activity">
    <reaction evidence="10">
        <text>L-arginine + 2-oxoglutarate + O2 = guanidine + L-glutamate 5-semialdehyde + succinate + CO2</text>
        <dbReference type="Rhea" id="RHEA:31535"/>
        <dbReference type="ChEBI" id="CHEBI:15379"/>
        <dbReference type="ChEBI" id="CHEBI:16526"/>
        <dbReference type="ChEBI" id="CHEBI:16810"/>
        <dbReference type="ChEBI" id="CHEBI:30031"/>
        <dbReference type="ChEBI" id="CHEBI:30087"/>
        <dbReference type="ChEBI" id="CHEBI:32682"/>
        <dbReference type="ChEBI" id="CHEBI:58066"/>
        <dbReference type="EC" id="1.14.20.7"/>
    </reaction>
</comment>
<dbReference type="GO" id="GO:0009693">
    <property type="term" value="P:ethylene biosynthetic process"/>
    <property type="evidence" value="ECO:0007669"/>
    <property type="project" value="UniProtKB-KW"/>
</dbReference>
<evidence type="ECO:0000256" key="10">
    <source>
        <dbReference type="ARBA" id="ARBA00049359"/>
    </source>
</evidence>
<feature type="domain" description="Fe2OG dioxygenase" evidence="13">
    <location>
        <begin position="173"/>
        <end position="275"/>
    </location>
</feature>
<comment type="pathway">
    <text evidence="2">Alkene biosynthesis; ethylene biosynthesis via 2-oxoglutarate.</text>
</comment>
<dbReference type="GO" id="GO:0046872">
    <property type="term" value="F:metal ion binding"/>
    <property type="evidence" value="ECO:0007669"/>
    <property type="project" value="UniProtKB-KW"/>
</dbReference>
<dbReference type="EMBL" id="CP076405">
    <property type="protein sequence ID" value="QWQ21412.2"/>
    <property type="molecule type" value="Genomic_DNA"/>
</dbReference>
<name>A0AAJ4NIZ5_PRORE</name>
<keyword evidence="11" id="KW-0560">Oxidoreductase</keyword>
<feature type="region of interest" description="Disordered" evidence="12">
    <location>
        <begin position="73"/>
        <end position="94"/>
    </location>
</feature>
<evidence type="ECO:0000313" key="14">
    <source>
        <dbReference type="EMBL" id="QWQ21412.2"/>
    </source>
</evidence>
<protein>
    <recommendedName>
        <fullName evidence="5">2-oxoglutarate-dependent ethylene/succinate-forming enzyme</fullName>
        <ecNumber evidence="4">1.13.12.19</ecNumber>
        <ecNumber evidence="3">1.14.20.7</ecNumber>
    </recommendedName>
    <alternativeName>
        <fullName evidence="7">2-oxoglutarate dioxygenase (ethylene-forming)</fullName>
    </alternativeName>
    <alternativeName>
        <fullName evidence="8">2-oxoglutarate/L-arginine monooxygenase/decarboxylase (succinate-forming)</fullName>
    </alternativeName>
</protein>
<reference evidence="14" key="1">
    <citation type="submission" date="2021-06" db="EMBL/GenBank/DDBJ databases">
        <title>Emergence of genetically related NDM-1-producing Providencia rettgeri strains in Argentina.</title>
        <authorList>
            <person name="Pasteran F."/>
            <person name="Meo A."/>
            <person name="Gomez S."/>
            <person name="Derdoy L."/>
            <person name="Albronoz E."/>
            <person name="Faccone D."/>
            <person name="Guerriero L."/>
            <person name="Archuby D."/>
            <person name="Tarzia A."/>
            <person name="Lopez M."/>
            <person name="Corso A."/>
        </authorList>
    </citation>
    <scope>NUCLEOTIDE SEQUENCE</scope>
    <source>
        <strain evidence="14">PreM15628</strain>
    </source>
</reference>
<comment type="cofactor">
    <cofactor evidence="1">
        <name>Fe(2+)</name>
        <dbReference type="ChEBI" id="CHEBI:29033"/>
    </cofactor>
</comment>
<dbReference type="Pfam" id="PF03171">
    <property type="entry name" value="2OG-FeII_Oxy"/>
    <property type="match status" value="1"/>
</dbReference>
<evidence type="ECO:0000256" key="8">
    <source>
        <dbReference type="ARBA" id="ARBA00031282"/>
    </source>
</evidence>
<dbReference type="Pfam" id="PF14226">
    <property type="entry name" value="DIOX_N"/>
    <property type="match status" value="1"/>
</dbReference>
<dbReference type="GO" id="GO:0102276">
    <property type="term" value="F:2-oxoglutarate oxygenase/decarboxylase (ethylene-forming) activity"/>
    <property type="evidence" value="ECO:0007669"/>
    <property type="project" value="UniProtKB-EC"/>
</dbReference>
<organism evidence="14 15">
    <name type="scientific">Providencia rettgeri</name>
    <dbReference type="NCBI Taxonomy" id="587"/>
    <lineage>
        <taxon>Bacteria</taxon>
        <taxon>Pseudomonadati</taxon>
        <taxon>Pseudomonadota</taxon>
        <taxon>Gammaproteobacteria</taxon>
        <taxon>Enterobacterales</taxon>
        <taxon>Morganellaceae</taxon>
        <taxon>Providencia</taxon>
    </lineage>
</organism>
<evidence type="ECO:0000256" key="12">
    <source>
        <dbReference type="SAM" id="MobiDB-lite"/>
    </source>
</evidence>
<evidence type="ECO:0000256" key="7">
    <source>
        <dbReference type="ARBA" id="ARBA00031011"/>
    </source>
</evidence>
<keyword evidence="6" id="KW-0266">Ethylene biosynthesis</keyword>
<dbReference type="InterPro" id="IPR044861">
    <property type="entry name" value="IPNS-like_FE2OG_OXY"/>
</dbReference>
<comment type="catalytic activity">
    <reaction evidence="9">
        <text>2-oxoglutarate + O2 + 2 H(+) = ethene + 3 CO2 + H2O</text>
        <dbReference type="Rhea" id="RHEA:31523"/>
        <dbReference type="ChEBI" id="CHEBI:15377"/>
        <dbReference type="ChEBI" id="CHEBI:15378"/>
        <dbReference type="ChEBI" id="CHEBI:15379"/>
        <dbReference type="ChEBI" id="CHEBI:16526"/>
        <dbReference type="ChEBI" id="CHEBI:16810"/>
        <dbReference type="ChEBI" id="CHEBI:18153"/>
        <dbReference type="EC" id="1.13.12.19"/>
    </reaction>
</comment>
<evidence type="ECO:0000256" key="9">
    <source>
        <dbReference type="ARBA" id="ARBA00047725"/>
    </source>
</evidence>
<evidence type="ECO:0000256" key="6">
    <source>
        <dbReference type="ARBA" id="ARBA00022666"/>
    </source>
</evidence>
<dbReference type="Gene3D" id="2.60.120.330">
    <property type="entry name" value="B-lactam Antibiotic, Isopenicillin N Synthase, Chain"/>
    <property type="match status" value="1"/>
</dbReference>
<proteinExistence type="inferred from homology"/>
<dbReference type="SUPFAM" id="SSF51197">
    <property type="entry name" value="Clavaminate synthase-like"/>
    <property type="match status" value="1"/>
</dbReference>
<accession>A0AAJ4NIZ5</accession>
<dbReference type="Proteomes" id="UP000682358">
    <property type="component" value="Chromosome"/>
</dbReference>
<dbReference type="EC" id="1.14.20.7" evidence="3"/>